<evidence type="ECO:0000256" key="1">
    <source>
        <dbReference type="ARBA" id="ARBA00000900"/>
    </source>
</evidence>
<dbReference type="CDD" id="cd16461">
    <property type="entry name" value="RING-H2_EL5-like"/>
    <property type="match status" value="1"/>
</dbReference>
<dbReference type="InterPro" id="IPR044600">
    <property type="entry name" value="ATL1/ATL16-like"/>
</dbReference>
<protein>
    <recommendedName>
        <fullName evidence="4">RING-type E3 ubiquitin transferase</fullName>
        <ecNumber evidence="4">2.3.2.27</ecNumber>
    </recommendedName>
</protein>
<evidence type="ECO:0000256" key="4">
    <source>
        <dbReference type="ARBA" id="ARBA00012483"/>
    </source>
</evidence>
<accession>A0A922D2H1</accession>
<evidence type="ECO:0000313" key="18">
    <source>
        <dbReference type="EMBL" id="KAG6619222.1"/>
    </source>
</evidence>
<evidence type="ECO:0000256" key="12">
    <source>
        <dbReference type="ARBA" id="ARBA00023136"/>
    </source>
</evidence>
<comment type="catalytic activity">
    <reaction evidence="1">
        <text>S-ubiquitinyl-[E2 ubiquitin-conjugating enzyme]-L-cysteine + [acceptor protein]-L-lysine = [E2 ubiquitin-conjugating enzyme]-L-cysteine + N(6)-ubiquitinyl-[acceptor protein]-L-lysine.</text>
        <dbReference type="EC" id="2.3.2.27"/>
    </reaction>
</comment>
<feature type="transmembrane region" description="Helical" evidence="16">
    <location>
        <begin position="59"/>
        <end position="79"/>
    </location>
</feature>
<dbReference type="PANTHER" id="PTHR46913:SF19">
    <property type="entry name" value="RING-TYPE E3 UBIQUITIN TRANSFERASE"/>
    <property type="match status" value="1"/>
</dbReference>
<dbReference type="GO" id="GO:0016020">
    <property type="term" value="C:membrane"/>
    <property type="evidence" value="ECO:0007669"/>
    <property type="project" value="UniProtKB-SubCell"/>
</dbReference>
<sequence>MGLQQHRKLLEDSENTTRPLQSSKSTDPGYCSLCSKVCPDICPDLDGQSQKSHLKIPPFWIATITFLVAAFLLVCFYAIHSRYYLRRQNPRRRSQRGNVETQDEFLDEEDGSVLDHPIWHIRTVGLQQSIISSIAVCKYKRGEGLVEGAECSVCLSEFEEDETLRLLPKCSHAFHISCIDTWLRSHTSCPMCRAPIVVQTPSPEADVDNSSPVEETQVGIPSSSGTESSDREEDERTCELSIGLEDEGELDAVNGQKICENSNDEVNDIQPMRRSVSLDSLSASKISLAIANTFPTDSDGISNTQRVRVNESNKRIVPRRLEGNRKSLELILGSSSKGRPLTNKPVSMKRSFSWNGKFLLFNYNQSRDFVLRSF</sequence>
<organism evidence="18 19">
    <name type="scientific">Carya illinoinensis</name>
    <name type="common">Pecan</name>
    <dbReference type="NCBI Taxonomy" id="32201"/>
    <lineage>
        <taxon>Eukaryota</taxon>
        <taxon>Viridiplantae</taxon>
        <taxon>Streptophyta</taxon>
        <taxon>Embryophyta</taxon>
        <taxon>Tracheophyta</taxon>
        <taxon>Spermatophyta</taxon>
        <taxon>Magnoliopsida</taxon>
        <taxon>eudicotyledons</taxon>
        <taxon>Gunneridae</taxon>
        <taxon>Pentapetalae</taxon>
        <taxon>rosids</taxon>
        <taxon>fabids</taxon>
        <taxon>Fagales</taxon>
        <taxon>Juglandaceae</taxon>
        <taxon>Carya</taxon>
    </lineage>
</organism>
<evidence type="ECO:0000256" key="8">
    <source>
        <dbReference type="ARBA" id="ARBA00022771"/>
    </source>
</evidence>
<keyword evidence="7" id="KW-0479">Metal-binding</keyword>
<keyword evidence="5" id="KW-0808">Transferase</keyword>
<dbReference type="EC" id="2.3.2.27" evidence="4"/>
<evidence type="ECO:0000256" key="10">
    <source>
        <dbReference type="ARBA" id="ARBA00022833"/>
    </source>
</evidence>
<evidence type="ECO:0000256" key="14">
    <source>
        <dbReference type="PROSITE-ProRule" id="PRU00175"/>
    </source>
</evidence>
<keyword evidence="6 16" id="KW-0812">Transmembrane</keyword>
<evidence type="ECO:0000313" key="19">
    <source>
        <dbReference type="Proteomes" id="UP000811246"/>
    </source>
</evidence>
<keyword evidence="9" id="KW-0833">Ubl conjugation pathway</keyword>
<name>A0A922D2H1_CARIL</name>
<feature type="compositionally biased region" description="Polar residues" evidence="15">
    <location>
        <begin position="16"/>
        <end position="26"/>
    </location>
</feature>
<dbReference type="InterPro" id="IPR001841">
    <property type="entry name" value="Znf_RING"/>
</dbReference>
<evidence type="ECO:0000256" key="11">
    <source>
        <dbReference type="ARBA" id="ARBA00022989"/>
    </source>
</evidence>
<feature type="compositionally biased region" description="Polar residues" evidence="15">
    <location>
        <begin position="208"/>
        <end position="227"/>
    </location>
</feature>
<dbReference type="Pfam" id="PF13639">
    <property type="entry name" value="zf-RING_2"/>
    <property type="match status" value="1"/>
</dbReference>
<keyword evidence="10" id="KW-0862">Zinc</keyword>
<evidence type="ECO:0000256" key="5">
    <source>
        <dbReference type="ARBA" id="ARBA00022679"/>
    </source>
</evidence>
<dbReference type="PROSITE" id="PS50089">
    <property type="entry name" value="ZF_RING_2"/>
    <property type="match status" value="1"/>
</dbReference>
<proteinExistence type="inferred from homology"/>
<feature type="region of interest" description="Disordered" evidence="15">
    <location>
        <begin position="1"/>
        <end position="28"/>
    </location>
</feature>
<dbReference type="SMART" id="SM00184">
    <property type="entry name" value="RING"/>
    <property type="match status" value="1"/>
</dbReference>
<feature type="region of interest" description="Disordered" evidence="15">
    <location>
        <begin position="202"/>
        <end position="238"/>
    </location>
</feature>
<dbReference type="GO" id="GO:0008270">
    <property type="term" value="F:zinc ion binding"/>
    <property type="evidence" value="ECO:0007669"/>
    <property type="project" value="UniProtKB-KW"/>
</dbReference>
<dbReference type="GO" id="GO:0016567">
    <property type="term" value="P:protein ubiquitination"/>
    <property type="evidence" value="ECO:0007669"/>
    <property type="project" value="InterPro"/>
</dbReference>
<evidence type="ECO:0000256" key="7">
    <source>
        <dbReference type="ARBA" id="ARBA00022723"/>
    </source>
</evidence>
<keyword evidence="12 16" id="KW-0472">Membrane</keyword>
<dbReference type="SMART" id="SM01197">
    <property type="entry name" value="FANCL_C"/>
    <property type="match status" value="1"/>
</dbReference>
<comment type="similarity">
    <text evidence="13">Belongs to the RING-type zinc finger family. ATL subfamily.</text>
</comment>
<keyword evidence="8 14" id="KW-0863">Zinc-finger</keyword>
<gene>
    <name evidence="18" type="ORF">I3842_Q101900</name>
</gene>
<dbReference type="Proteomes" id="UP000811246">
    <property type="component" value="Unassembled WGS sequence"/>
</dbReference>
<dbReference type="PANTHER" id="PTHR46913">
    <property type="entry name" value="RING-H2 FINGER PROTEIN ATL16"/>
    <property type="match status" value="1"/>
</dbReference>
<evidence type="ECO:0000256" key="3">
    <source>
        <dbReference type="ARBA" id="ARBA00004906"/>
    </source>
</evidence>
<evidence type="ECO:0000256" key="15">
    <source>
        <dbReference type="SAM" id="MobiDB-lite"/>
    </source>
</evidence>
<evidence type="ECO:0000256" key="9">
    <source>
        <dbReference type="ARBA" id="ARBA00022786"/>
    </source>
</evidence>
<evidence type="ECO:0000256" key="16">
    <source>
        <dbReference type="SAM" id="Phobius"/>
    </source>
</evidence>
<evidence type="ECO:0000256" key="13">
    <source>
        <dbReference type="ARBA" id="ARBA00024209"/>
    </source>
</evidence>
<evidence type="ECO:0000259" key="17">
    <source>
        <dbReference type="PROSITE" id="PS50089"/>
    </source>
</evidence>
<reference evidence="18" key="1">
    <citation type="submission" date="2021-01" db="EMBL/GenBank/DDBJ databases">
        <authorList>
            <person name="Lovell J.T."/>
            <person name="Bentley N."/>
            <person name="Bhattarai G."/>
            <person name="Jenkins J.W."/>
            <person name="Sreedasyam A."/>
            <person name="Alarcon Y."/>
            <person name="Bock C."/>
            <person name="Boston L."/>
            <person name="Carlson J."/>
            <person name="Cervantes K."/>
            <person name="Clermont K."/>
            <person name="Krom N."/>
            <person name="Kubenka K."/>
            <person name="Mamidi S."/>
            <person name="Mattison C."/>
            <person name="Monteros M."/>
            <person name="Pisani C."/>
            <person name="Plott C."/>
            <person name="Rajasekar S."/>
            <person name="Rhein H.S."/>
            <person name="Rohla C."/>
            <person name="Song M."/>
            <person name="Hilaire R.S."/>
            <person name="Shu S."/>
            <person name="Wells L."/>
            <person name="Wang X."/>
            <person name="Webber J."/>
            <person name="Heerema R.J."/>
            <person name="Klein P."/>
            <person name="Conner P."/>
            <person name="Grauke L."/>
            <person name="Grimwood J."/>
            <person name="Schmutz J."/>
            <person name="Randall J.J."/>
        </authorList>
    </citation>
    <scope>NUCLEOTIDE SEQUENCE</scope>
    <source>
        <tissue evidence="18">Leaf</tissue>
    </source>
</reference>
<keyword evidence="11 16" id="KW-1133">Transmembrane helix</keyword>
<evidence type="ECO:0000256" key="6">
    <source>
        <dbReference type="ARBA" id="ARBA00022692"/>
    </source>
</evidence>
<dbReference type="GO" id="GO:0061630">
    <property type="term" value="F:ubiquitin protein ligase activity"/>
    <property type="evidence" value="ECO:0007669"/>
    <property type="project" value="UniProtKB-EC"/>
</dbReference>
<comment type="subcellular location">
    <subcellularLocation>
        <location evidence="2">Membrane</location>
        <topology evidence="2">Single-pass membrane protein</topology>
    </subcellularLocation>
</comment>
<dbReference type="EMBL" id="MU228966">
    <property type="protein sequence ID" value="KAG6619222.1"/>
    <property type="molecule type" value="Genomic_DNA"/>
</dbReference>
<dbReference type="AlphaFoldDB" id="A0A922D2H1"/>
<comment type="pathway">
    <text evidence="3">Protein modification; protein ubiquitination.</text>
</comment>
<feature type="domain" description="RING-type" evidence="17">
    <location>
        <begin position="151"/>
        <end position="193"/>
    </location>
</feature>
<dbReference type="FunFam" id="3.30.40.10:FF:000233">
    <property type="entry name" value="RING-H2 finger protein ATL54"/>
    <property type="match status" value="1"/>
</dbReference>
<evidence type="ECO:0000256" key="2">
    <source>
        <dbReference type="ARBA" id="ARBA00004167"/>
    </source>
</evidence>
<comment type="caution">
    <text evidence="18">The sequence shown here is derived from an EMBL/GenBank/DDBJ whole genome shotgun (WGS) entry which is preliminary data.</text>
</comment>